<dbReference type="InterPro" id="IPR006311">
    <property type="entry name" value="TAT_signal"/>
</dbReference>
<sequence>MTIAISRRRFVAFLASTAIAPIVPTTALAAPAGFQAIILSDLHSAYERMGQLLAAIENQVAAANLPQVILINGDVFESGNVVGSRSAGEIDWALLAALAKLAPTVINIGNHESDFDNDLAHFVERAGGLGITVLSNIGDKRTGKPFAPASAEIDADGVKIRIVALGTDAINTYPKATREMLDIPEPVEWAKAQLPGLLSGEDFKIVLSHAGVVPDREILPILPDGTLMIGGHDHLILEHGQGETRYVHTGSWSSLLTIATFTSPRKAAELERVTIEHAAPSSATLTDLIPAVLAKYLKDEERETVAHLANPMTLGETARFAATAMAARTGADLGFIGHTSFGTGLPSGDVSRFDYNAGLRFDGKLMVADVDAQTLAAIIARSNQDGDVPLSARTGDFLYAAPEIPKGKQQYRIVCNDWSAINKKSYFGRDDLAFTEVPELKLKPIVLEALSKA</sequence>
<feature type="domain" description="Calcineurin-like phosphoesterase" evidence="2">
    <location>
        <begin position="37"/>
        <end position="234"/>
    </location>
</feature>
<gene>
    <name evidence="3" type="ORF">HNQ72_002534</name>
</gene>
<dbReference type="Pfam" id="PF00149">
    <property type="entry name" value="Metallophos"/>
    <property type="match status" value="1"/>
</dbReference>
<dbReference type="Proteomes" id="UP000547879">
    <property type="component" value="Unassembled WGS sequence"/>
</dbReference>
<dbReference type="SUPFAM" id="SSF56300">
    <property type="entry name" value="Metallo-dependent phosphatases"/>
    <property type="match status" value="1"/>
</dbReference>
<feature type="chain" id="PRO_5031549141" evidence="1">
    <location>
        <begin position="30"/>
        <end position="453"/>
    </location>
</feature>
<dbReference type="GO" id="GO:0009166">
    <property type="term" value="P:nucleotide catabolic process"/>
    <property type="evidence" value="ECO:0007669"/>
    <property type="project" value="InterPro"/>
</dbReference>
<dbReference type="EMBL" id="JACHEG010000002">
    <property type="protein sequence ID" value="MBB6162716.1"/>
    <property type="molecule type" value="Genomic_DNA"/>
</dbReference>
<accession>A0A7X0D0Q5</accession>
<dbReference type="InterPro" id="IPR029052">
    <property type="entry name" value="Metallo-depent_PP-like"/>
</dbReference>
<proteinExistence type="predicted"/>
<dbReference type="AlphaFoldDB" id="A0A7X0D0Q5"/>
<dbReference type="PANTHER" id="PTHR11575">
    <property type="entry name" value="5'-NUCLEOTIDASE-RELATED"/>
    <property type="match status" value="1"/>
</dbReference>
<keyword evidence="4" id="KW-1185">Reference proteome</keyword>
<protein>
    <submittedName>
        <fullName evidence="3">2',3'-cyclic-nucleotide 2'-phosphodiesterase (5'-nucleotidase family)</fullName>
    </submittedName>
</protein>
<feature type="signal peptide" evidence="1">
    <location>
        <begin position="1"/>
        <end position="29"/>
    </location>
</feature>
<dbReference type="RefSeq" id="WP_183992546.1">
    <property type="nucleotide sequence ID" value="NZ_BMHW01000002.1"/>
</dbReference>
<evidence type="ECO:0000259" key="2">
    <source>
        <dbReference type="Pfam" id="PF00149"/>
    </source>
</evidence>
<dbReference type="PROSITE" id="PS51318">
    <property type="entry name" value="TAT"/>
    <property type="match status" value="1"/>
</dbReference>
<dbReference type="InterPro" id="IPR006179">
    <property type="entry name" value="5_nucleotidase/apyrase"/>
</dbReference>
<dbReference type="SUPFAM" id="SSF55816">
    <property type="entry name" value="5'-nucleotidase (syn. UDP-sugar hydrolase), C-terminal domain"/>
    <property type="match status" value="1"/>
</dbReference>
<organism evidence="3 4">
    <name type="scientific">Rhizobium wenxiniae</name>
    <dbReference type="NCBI Taxonomy" id="1737357"/>
    <lineage>
        <taxon>Bacteria</taxon>
        <taxon>Pseudomonadati</taxon>
        <taxon>Pseudomonadota</taxon>
        <taxon>Alphaproteobacteria</taxon>
        <taxon>Hyphomicrobiales</taxon>
        <taxon>Rhizobiaceae</taxon>
        <taxon>Rhizobium/Agrobacterium group</taxon>
        <taxon>Rhizobium</taxon>
    </lineage>
</organism>
<reference evidence="3 4" key="1">
    <citation type="submission" date="2020-08" db="EMBL/GenBank/DDBJ databases">
        <title>Genomic Encyclopedia of Type Strains, Phase IV (KMG-IV): sequencing the most valuable type-strain genomes for metagenomic binning, comparative biology and taxonomic classification.</title>
        <authorList>
            <person name="Goeker M."/>
        </authorList>
    </citation>
    <scope>NUCLEOTIDE SEQUENCE [LARGE SCALE GENOMIC DNA]</scope>
    <source>
        <strain evidence="3 4">DSM 100734</strain>
    </source>
</reference>
<dbReference type="PANTHER" id="PTHR11575:SF24">
    <property type="entry name" value="5'-NUCLEOTIDASE"/>
    <property type="match status" value="1"/>
</dbReference>
<dbReference type="Gene3D" id="3.60.21.10">
    <property type="match status" value="1"/>
</dbReference>
<dbReference type="InterPro" id="IPR004843">
    <property type="entry name" value="Calcineurin-like_PHP"/>
</dbReference>
<keyword evidence="1" id="KW-0732">Signal</keyword>
<dbReference type="Gene3D" id="3.90.780.10">
    <property type="entry name" value="5'-Nucleotidase, C-terminal domain"/>
    <property type="match status" value="1"/>
</dbReference>
<evidence type="ECO:0000256" key="1">
    <source>
        <dbReference type="SAM" id="SignalP"/>
    </source>
</evidence>
<evidence type="ECO:0000313" key="4">
    <source>
        <dbReference type="Proteomes" id="UP000547879"/>
    </source>
</evidence>
<name>A0A7X0D0Q5_9HYPH</name>
<comment type="caution">
    <text evidence="3">The sequence shown here is derived from an EMBL/GenBank/DDBJ whole genome shotgun (WGS) entry which is preliminary data.</text>
</comment>
<dbReference type="InterPro" id="IPR036907">
    <property type="entry name" value="5'-Nucleotdase_C_sf"/>
</dbReference>
<evidence type="ECO:0000313" key="3">
    <source>
        <dbReference type="EMBL" id="MBB6162716.1"/>
    </source>
</evidence>
<dbReference type="GO" id="GO:0016787">
    <property type="term" value="F:hydrolase activity"/>
    <property type="evidence" value="ECO:0007669"/>
    <property type="project" value="InterPro"/>
</dbReference>